<comment type="caution">
    <text evidence="10">Lacks conserved residue(s) required for the propagation of feature annotation.</text>
</comment>
<dbReference type="GO" id="GO:0016226">
    <property type="term" value="P:iron-sulfur cluster assembly"/>
    <property type="evidence" value="ECO:0007669"/>
    <property type="project" value="UniProtKB-UniRule"/>
</dbReference>
<reference evidence="14 15" key="1">
    <citation type="submission" date="2018-08" db="EMBL/GenBank/DDBJ databases">
        <title>Draft genome of the lignicolous fungus Coniochaeta pulveracea.</title>
        <authorList>
            <person name="Borstlap C.J."/>
            <person name="De Witt R.N."/>
            <person name="Botha A."/>
            <person name="Volschenk H."/>
        </authorList>
    </citation>
    <scope>NUCLEOTIDE SEQUENCE [LARGE SCALE GENOMIC DNA]</scope>
    <source>
        <strain evidence="14 15">CAB683</strain>
    </source>
</reference>
<dbReference type="GO" id="GO:0046872">
    <property type="term" value="F:metal ion binding"/>
    <property type="evidence" value="ECO:0007669"/>
    <property type="project" value="UniProtKB-KW"/>
</dbReference>
<dbReference type="GO" id="GO:0005758">
    <property type="term" value="C:mitochondrial intermembrane space"/>
    <property type="evidence" value="ECO:0007669"/>
    <property type="project" value="UniProtKB-SubCell"/>
</dbReference>
<feature type="domain" description="Fe-S cluster assembly protein Dre2 N-terminal" evidence="13">
    <location>
        <begin position="29"/>
        <end position="155"/>
    </location>
</feature>
<evidence type="ECO:0000256" key="10">
    <source>
        <dbReference type="HAMAP-Rule" id="MF_03115"/>
    </source>
</evidence>
<feature type="binding site" evidence="10">
    <location>
        <position position="295"/>
    </location>
    <ligand>
        <name>[4Fe-4S] cluster</name>
        <dbReference type="ChEBI" id="CHEBI:49883"/>
    </ligand>
</feature>
<keyword evidence="9 10" id="KW-0496">Mitochondrion</keyword>
<dbReference type="AlphaFoldDB" id="A0A420Y517"/>
<keyword evidence="6 10" id="KW-0479">Metal-binding</keyword>
<evidence type="ECO:0000256" key="6">
    <source>
        <dbReference type="ARBA" id="ARBA00022723"/>
    </source>
</evidence>
<feature type="binding site" evidence="10">
    <location>
        <position position="298"/>
    </location>
    <ligand>
        <name>[4Fe-4S] cluster</name>
        <dbReference type="ChEBI" id="CHEBI:49883"/>
    </ligand>
</feature>
<dbReference type="Pfam" id="PF16803">
    <property type="entry name" value="DRE2_N"/>
    <property type="match status" value="1"/>
</dbReference>
<evidence type="ECO:0000313" key="14">
    <source>
        <dbReference type="EMBL" id="RKU42979.1"/>
    </source>
</evidence>
<feature type="binding site" evidence="10">
    <location>
        <position position="287"/>
    </location>
    <ligand>
        <name>[4Fe-4S] cluster</name>
        <dbReference type="ChEBI" id="CHEBI:49883"/>
    </ligand>
</feature>
<feature type="binding site" evidence="10">
    <location>
        <position position="239"/>
    </location>
    <ligand>
        <name>[2Fe-2S] cluster</name>
        <dbReference type="ChEBI" id="CHEBI:190135"/>
    </ligand>
</feature>
<dbReference type="GO" id="GO:0051537">
    <property type="term" value="F:2 iron, 2 sulfur cluster binding"/>
    <property type="evidence" value="ECO:0007669"/>
    <property type="project" value="UniProtKB-UniRule"/>
</dbReference>
<dbReference type="InterPro" id="IPR007785">
    <property type="entry name" value="Anamorsin"/>
</dbReference>
<evidence type="ECO:0000256" key="8">
    <source>
        <dbReference type="ARBA" id="ARBA00023014"/>
    </source>
</evidence>
<feature type="short sequence motif" description="Cx2C motif 2" evidence="10">
    <location>
        <begin position="295"/>
        <end position="298"/>
    </location>
</feature>
<comment type="caution">
    <text evidence="14">The sequence shown here is derived from an EMBL/GenBank/DDBJ whole genome shotgun (WGS) entry which is preliminary data.</text>
</comment>
<keyword evidence="5 10" id="KW-0001">2Fe-2S</keyword>
<feature type="binding site" evidence="10">
    <location>
        <position position="234"/>
    </location>
    <ligand>
        <name>[2Fe-2S] cluster</name>
        <dbReference type="ChEBI" id="CHEBI:190135"/>
    </ligand>
</feature>
<sequence length="320" mass="34728">MAPAFTIDFSDDFDTPAQVANATKQTSDKRNLLVAPPSVAAHEEKLRDVFTQFDRSTTDLQMLDRLSAGLVTLPNTTYDLVLVLTDSDGEAETLQLLTRDVFAALVPSMKSGAKLQLQHGNLGPAESREAILAGLIEKGGAYVKFEEEEVVMPLRFGGANKKKDSAPAVKARATAGVVMIDPGNGLDDLDDFEDDDDELIDENELLNEDDLKRPPQAPPECAPEPGQKKRRRACKDCTCGLAERLEKEDKAREEKAAQGLKALKLKSDDLTELDFTVKGKTGSCNSCSLGDAFRCAGCPYLGLPAFKPGEEVKILNEVQL</sequence>
<evidence type="ECO:0000256" key="3">
    <source>
        <dbReference type="ARBA" id="ARBA00022485"/>
    </source>
</evidence>
<accession>A0A420Y517</accession>
<dbReference type="HAMAP" id="MF_03115">
    <property type="entry name" value="Anamorsin"/>
    <property type="match status" value="1"/>
</dbReference>
<evidence type="ECO:0000313" key="15">
    <source>
        <dbReference type="Proteomes" id="UP000275385"/>
    </source>
</evidence>
<comment type="similarity">
    <text evidence="2 10">Belongs to the anamorsin family.</text>
</comment>
<gene>
    <name evidence="14" type="primary">DRE2</name>
    <name evidence="14" type="ORF">DL546_000455</name>
</gene>
<evidence type="ECO:0000256" key="2">
    <source>
        <dbReference type="ARBA" id="ARBA00008169"/>
    </source>
</evidence>
<name>A0A420Y517_9PEZI</name>
<comment type="domain">
    <text evidence="10">The C-terminal domain binds 2 Fe-S clusters but is otherwise mostly in an intrinsically disordered conformation.</text>
</comment>
<dbReference type="GO" id="GO:0051539">
    <property type="term" value="F:4 iron, 4 sulfur cluster binding"/>
    <property type="evidence" value="ECO:0007669"/>
    <property type="project" value="UniProtKB-KW"/>
</dbReference>
<feature type="region of interest" description="Disordered" evidence="11">
    <location>
        <begin position="204"/>
        <end position="227"/>
    </location>
</feature>
<dbReference type="GO" id="GO:0009055">
    <property type="term" value="F:electron transfer activity"/>
    <property type="evidence" value="ECO:0007669"/>
    <property type="project" value="UniProtKB-UniRule"/>
</dbReference>
<dbReference type="Pfam" id="PF05093">
    <property type="entry name" value="CIAPIN1"/>
    <property type="match status" value="1"/>
</dbReference>
<comment type="domain">
    <text evidence="10">The twin Cx2C motifs are involved in the recognition by the mitochondrial MIA40-ERV1 disulfide relay system. The formation of 2 disulfide bonds in the Cx2C motifs through dithiol/disulfide exchange reactions effectively traps the protein in the mitochondrial intermembrane space.</text>
</comment>
<feature type="short sequence motif" description="Cx2C motif 1" evidence="10">
    <location>
        <begin position="284"/>
        <end position="287"/>
    </location>
</feature>
<dbReference type="STRING" id="177199.A0A420Y517"/>
<feature type="binding site" evidence="10">
    <location>
        <position position="221"/>
    </location>
    <ligand>
        <name>[2Fe-2S] cluster</name>
        <dbReference type="ChEBI" id="CHEBI:190135"/>
    </ligand>
</feature>
<dbReference type="Proteomes" id="UP000275385">
    <property type="component" value="Unassembled WGS sequence"/>
</dbReference>
<feature type="binding site" evidence="10">
    <location>
        <position position="237"/>
    </location>
    <ligand>
        <name>[2Fe-2S] cluster</name>
        <dbReference type="ChEBI" id="CHEBI:190135"/>
    </ligand>
</feature>
<organism evidence="14 15">
    <name type="scientific">Coniochaeta pulveracea</name>
    <dbReference type="NCBI Taxonomy" id="177199"/>
    <lineage>
        <taxon>Eukaryota</taxon>
        <taxon>Fungi</taxon>
        <taxon>Dikarya</taxon>
        <taxon>Ascomycota</taxon>
        <taxon>Pezizomycotina</taxon>
        <taxon>Sordariomycetes</taxon>
        <taxon>Sordariomycetidae</taxon>
        <taxon>Coniochaetales</taxon>
        <taxon>Coniochaetaceae</taxon>
        <taxon>Coniochaeta</taxon>
    </lineage>
</organism>
<proteinExistence type="inferred from homology"/>
<evidence type="ECO:0000259" key="12">
    <source>
        <dbReference type="Pfam" id="PF05093"/>
    </source>
</evidence>
<feature type="region of interest" description="Fe-S binding site B" evidence="10">
    <location>
        <begin position="284"/>
        <end position="298"/>
    </location>
</feature>
<keyword evidence="4 10" id="KW-0963">Cytoplasm</keyword>
<evidence type="ECO:0000259" key="13">
    <source>
        <dbReference type="Pfam" id="PF16803"/>
    </source>
</evidence>
<comment type="domain">
    <text evidence="10">The N-terminal domain has structural similarity with S-adenosyl-L-methionine-dependent methyltransferases, but does not bind S-adenosyl-L-methionine. It is required for correct assembly of the 2 Fe-S clusters.</text>
</comment>
<comment type="cofactor">
    <cofactor evidence="10">
        <name>[2Fe-2S] cluster</name>
        <dbReference type="ChEBI" id="CHEBI:190135"/>
    </cofactor>
</comment>
<protein>
    <submittedName>
        <fullName evidence="14">Electron carrier</fullName>
    </submittedName>
</protein>
<comment type="cofactor">
    <cofactor evidence="1 10">
        <name>[4Fe-4S] cluster</name>
        <dbReference type="ChEBI" id="CHEBI:49883"/>
    </cofactor>
</comment>
<keyword evidence="3 10" id="KW-0004">4Fe-4S</keyword>
<evidence type="ECO:0000256" key="7">
    <source>
        <dbReference type="ARBA" id="ARBA00023004"/>
    </source>
</evidence>
<keyword evidence="7 10" id="KW-0408">Iron</keyword>
<dbReference type="Gene3D" id="3.40.50.11000">
    <property type="entry name" value="Fe-S cluster assembly protein Dre2, N-terminal domain"/>
    <property type="match status" value="1"/>
</dbReference>
<feature type="binding site" evidence="10">
    <location>
        <position position="284"/>
    </location>
    <ligand>
        <name>[4Fe-4S] cluster</name>
        <dbReference type="ChEBI" id="CHEBI:49883"/>
    </ligand>
</feature>
<evidence type="ECO:0000256" key="9">
    <source>
        <dbReference type="ARBA" id="ARBA00023128"/>
    </source>
</evidence>
<dbReference type="InterPro" id="IPR046408">
    <property type="entry name" value="CIAPIN1"/>
</dbReference>
<evidence type="ECO:0000256" key="1">
    <source>
        <dbReference type="ARBA" id="ARBA00001966"/>
    </source>
</evidence>
<dbReference type="PANTHER" id="PTHR13273">
    <property type="entry name" value="ANAMORSIN"/>
    <property type="match status" value="1"/>
</dbReference>
<keyword evidence="15" id="KW-1185">Reference proteome</keyword>
<evidence type="ECO:0000256" key="11">
    <source>
        <dbReference type="SAM" id="MobiDB-lite"/>
    </source>
</evidence>
<evidence type="ECO:0000256" key="4">
    <source>
        <dbReference type="ARBA" id="ARBA00022490"/>
    </source>
</evidence>
<evidence type="ECO:0000256" key="5">
    <source>
        <dbReference type="ARBA" id="ARBA00022714"/>
    </source>
</evidence>
<comment type="subcellular location">
    <subcellularLocation>
        <location evidence="10">Cytoplasm</location>
    </subcellularLocation>
    <subcellularLocation>
        <location evidence="10">Mitochondrion intermembrane space</location>
    </subcellularLocation>
</comment>
<dbReference type="PANTHER" id="PTHR13273:SF14">
    <property type="entry name" value="ANAMORSIN"/>
    <property type="match status" value="1"/>
</dbReference>
<dbReference type="InterPro" id="IPR031838">
    <property type="entry name" value="Dre2_N"/>
</dbReference>
<keyword evidence="8 10" id="KW-0411">Iron-sulfur</keyword>
<dbReference type="OrthoDB" id="311633at2759"/>
<dbReference type="EMBL" id="QVQW01000048">
    <property type="protein sequence ID" value="RKU42979.1"/>
    <property type="molecule type" value="Genomic_DNA"/>
</dbReference>
<feature type="domain" description="Anamorsin C-terminal" evidence="12">
    <location>
        <begin position="217"/>
        <end position="314"/>
    </location>
</feature>